<name>A0A0H5D325_9RHOB</name>
<dbReference type="EC" id="2.1.1.197" evidence="2"/>
<dbReference type="RefSeq" id="WP_050673539.1">
    <property type="nucleotide sequence ID" value="NZ_CVRL01000033.1"/>
</dbReference>
<keyword evidence="2" id="KW-0489">Methyltransferase</keyword>
<dbReference type="Proteomes" id="UP000043764">
    <property type="component" value="Unassembled WGS sequence"/>
</dbReference>
<dbReference type="Gene3D" id="3.40.50.150">
    <property type="entry name" value="Vaccinia Virus protein VP39"/>
    <property type="match status" value="1"/>
</dbReference>
<keyword evidence="2" id="KW-0808">Transferase</keyword>
<evidence type="ECO:0000313" key="3">
    <source>
        <dbReference type="Proteomes" id="UP000043764"/>
    </source>
</evidence>
<dbReference type="InterPro" id="IPR029063">
    <property type="entry name" value="SAM-dependent_MTases_sf"/>
</dbReference>
<dbReference type="GO" id="GO:0102130">
    <property type="term" value="F:malonyl-CoA methyltransferase activity"/>
    <property type="evidence" value="ECO:0007669"/>
    <property type="project" value="UniProtKB-EC"/>
</dbReference>
<organism evidence="2 3">
    <name type="scientific">Phaeobacter italicus</name>
    <dbReference type="NCBI Taxonomy" id="481446"/>
    <lineage>
        <taxon>Bacteria</taxon>
        <taxon>Pseudomonadati</taxon>
        <taxon>Pseudomonadota</taxon>
        <taxon>Alphaproteobacteria</taxon>
        <taxon>Rhodobacterales</taxon>
        <taxon>Roseobacteraceae</taxon>
        <taxon>Phaeobacter</taxon>
    </lineage>
</organism>
<dbReference type="SUPFAM" id="SSF53335">
    <property type="entry name" value="S-adenosyl-L-methionine-dependent methyltransferases"/>
    <property type="match status" value="1"/>
</dbReference>
<evidence type="ECO:0000313" key="2">
    <source>
        <dbReference type="EMBL" id="CRL11419.1"/>
    </source>
</evidence>
<proteinExistence type="predicted"/>
<sequence length="262" mass="28509">MKDLTPPTVDTARVARSFRRGLGSYHDAASAQARIAADLSALLAKHLDGAPVAHLFEFGAGTGHLTDALLRDVSVDRLTLNDLVAEAEAGLQSRLGAHGRSATFMAGRIEDIDLPTGLDLIAGASVVQWICDLPSLLQRFATALQPGGWLALSGFGHAHFHELVALGSDAAAPNYMDHHDWQQVLPDGLHLTELRQAPITLRFDSPRAVLRHLRETGVNGQSRGGWSRSRLRRFEDAYRAQFPHQGGVRLTYDPVLVLARRV</sequence>
<dbReference type="AlphaFoldDB" id="A0A0H5D325"/>
<dbReference type="InterPro" id="IPR013217">
    <property type="entry name" value="Methyltransf_12"/>
</dbReference>
<dbReference type="Pfam" id="PF08242">
    <property type="entry name" value="Methyltransf_12"/>
    <property type="match status" value="1"/>
</dbReference>
<protein>
    <submittedName>
        <fullName evidence="2">Malonyl-CoA O-methyltransferase BioC</fullName>
        <ecNumber evidence="2">2.1.1.197</ecNumber>
    </submittedName>
</protein>
<accession>A0A0H5D325</accession>
<dbReference type="STRING" id="481446.NIT7645_00680"/>
<evidence type="ECO:0000259" key="1">
    <source>
        <dbReference type="Pfam" id="PF08242"/>
    </source>
</evidence>
<feature type="domain" description="Methyltransferase type 12" evidence="1">
    <location>
        <begin position="57"/>
        <end position="150"/>
    </location>
</feature>
<dbReference type="EMBL" id="CVRL01000033">
    <property type="protein sequence ID" value="CRL11419.1"/>
    <property type="molecule type" value="Genomic_DNA"/>
</dbReference>
<dbReference type="GO" id="GO:0032259">
    <property type="term" value="P:methylation"/>
    <property type="evidence" value="ECO:0007669"/>
    <property type="project" value="UniProtKB-KW"/>
</dbReference>
<keyword evidence="3" id="KW-1185">Reference proteome</keyword>
<gene>
    <name evidence="2" type="primary">bioC</name>
    <name evidence="2" type="ORF">NIT7321_02283</name>
</gene>
<reference evidence="3" key="1">
    <citation type="submission" date="2015-05" db="EMBL/GenBank/DDBJ databases">
        <authorList>
            <person name="Rodrigo-Torres Lidia"/>
            <person name="Arahal R.David."/>
        </authorList>
    </citation>
    <scope>NUCLEOTIDE SEQUENCE [LARGE SCALE GENOMIC DNA]</scope>
    <source>
        <strain evidence="3">CECT 7321</strain>
    </source>
</reference>